<protein>
    <submittedName>
        <fullName evidence="2">Uncharacterized protein</fullName>
    </submittedName>
</protein>
<name>A0A8J5BWE5_CHIOP</name>
<reference evidence="2" key="1">
    <citation type="submission" date="2020-07" db="EMBL/GenBank/DDBJ databases">
        <title>The High-quality genome of the commercially important snow crab, Chionoecetes opilio.</title>
        <authorList>
            <person name="Jeong J.-H."/>
            <person name="Ryu S."/>
        </authorList>
    </citation>
    <scope>NUCLEOTIDE SEQUENCE</scope>
    <source>
        <strain evidence="2">MADBK_172401_WGS</strain>
        <tissue evidence="2">Digestive gland</tissue>
    </source>
</reference>
<feature type="region of interest" description="Disordered" evidence="1">
    <location>
        <begin position="86"/>
        <end position="132"/>
    </location>
</feature>
<evidence type="ECO:0000313" key="2">
    <source>
        <dbReference type="EMBL" id="KAG0711603.1"/>
    </source>
</evidence>
<dbReference type="OrthoDB" id="10057873at2759"/>
<sequence length="132" mass="14991">MLRVLVTVLFPYSDYDSAVELNITCKECVVKEKAQALWHKQNQKPTTAANITREVGRKQKTPNVKRWNSLYDSMENLSEVTEQAVLDTSEGSSPDEDKDDDFFKAFRNPEPTATEGTNSTRLSNRMGKELES</sequence>
<organism evidence="2 3">
    <name type="scientific">Chionoecetes opilio</name>
    <name type="common">Atlantic snow crab</name>
    <name type="synonym">Cancer opilio</name>
    <dbReference type="NCBI Taxonomy" id="41210"/>
    <lineage>
        <taxon>Eukaryota</taxon>
        <taxon>Metazoa</taxon>
        <taxon>Ecdysozoa</taxon>
        <taxon>Arthropoda</taxon>
        <taxon>Crustacea</taxon>
        <taxon>Multicrustacea</taxon>
        <taxon>Malacostraca</taxon>
        <taxon>Eumalacostraca</taxon>
        <taxon>Eucarida</taxon>
        <taxon>Decapoda</taxon>
        <taxon>Pleocyemata</taxon>
        <taxon>Brachyura</taxon>
        <taxon>Eubrachyura</taxon>
        <taxon>Majoidea</taxon>
        <taxon>Majidae</taxon>
        <taxon>Chionoecetes</taxon>
    </lineage>
</organism>
<comment type="caution">
    <text evidence="2">The sequence shown here is derived from an EMBL/GenBank/DDBJ whole genome shotgun (WGS) entry which is preliminary data.</text>
</comment>
<feature type="region of interest" description="Disordered" evidence="1">
    <location>
        <begin position="39"/>
        <end position="62"/>
    </location>
</feature>
<dbReference type="Proteomes" id="UP000770661">
    <property type="component" value="Unassembled WGS sequence"/>
</dbReference>
<evidence type="ECO:0000313" key="3">
    <source>
        <dbReference type="Proteomes" id="UP000770661"/>
    </source>
</evidence>
<keyword evidence="3" id="KW-1185">Reference proteome</keyword>
<accession>A0A8J5BWE5</accession>
<evidence type="ECO:0000256" key="1">
    <source>
        <dbReference type="SAM" id="MobiDB-lite"/>
    </source>
</evidence>
<feature type="compositionally biased region" description="Polar residues" evidence="1">
    <location>
        <begin position="114"/>
        <end position="123"/>
    </location>
</feature>
<proteinExistence type="predicted"/>
<dbReference type="EMBL" id="JACEEZ010023191">
    <property type="protein sequence ID" value="KAG0711603.1"/>
    <property type="molecule type" value="Genomic_DNA"/>
</dbReference>
<dbReference type="AlphaFoldDB" id="A0A8J5BWE5"/>
<gene>
    <name evidence="2" type="ORF">GWK47_020284</name>
</gene>